<evidence type="ECO:0000313" key="2">
    <source>
        <dbReference type="Proteomes" id="UP000027473"/>
    </source>
</evidence>
<dbReference type="AlphaFoldDB" id="A0AB73BWK3"/>
<reference evidence="1 2" key="1">
    <citation type="submission" date="2014-01" db="EMBL/GenBank/DDBJ databases">
        <title>Comparative genomics of Fusobacterium necrophorum wild isolates.</title>
        <authorList>
            <person name="Kittichotirat W."/>
            <person name="Bumgarner R.E."/>
            <person name="Lawrence P."/>
        </authorList>
    </citation>
    <scope>NUCLEOTIDE SEQUENCE [LARGE SCALE GENOMIC DNA]</scope>
    <source>
        <strain evidence="1 2">BL</strain>
    </source>
</reference>
<accession>A0AB73BWK3</accession>
<gene>
    <name evidence="1" type="ORF">FUSO3_05630</name>
</gene>
<comment type="caution">
    <text evidence="1">The sequence shown here is derived from an EMBL/GenBank/DDBJ whole genome shotgun (WGS) entry which is preliminary data.</text>
</comment>
<organism evidence="1 2">
    <name type="scientific">Fusobacterium necrophorum BL</name>
    <dbReference type="NCBI Taxonomy" id="1441732"/>
    <lineage>
        <taxon>Bacteria</taxon>
        <taxon>Fusobacteriati</taxon>
        <taxon>Fusobacteriota</taxon>
        <taxon>Fusobacteriia</taxon>
        <taxon>Fusobacteriales</taxon>
        <taxon>Fusobacteriaceae</taxon>
        <taxon>Fusobacterium</taxon>
    </lineage>
</organism>
<protein>
    <submittedName>
        <fullName evidence="1">Uncharacterized protein</fullName>
    </submittedName>
</protein>
<dbReference type="Pfam" id="PF19673">
    <property type="entry name" value="DUF6176"/>
    <property type="match status" value="1"/>
</dbReference>
<dbReference type="InterPro" id="IPR046174">
    <property type="entry name" value="DUF6176"/>
</dbReference>
<proteinExistence type="predicted"/>
<dbReference type="RefSeq" id="WP_226929711.1">
    <property type="nucleotide sequence ID" value="NZ_JAAC01000084.1"/>
</dbReference>
<sequence>MKKEMEIKLYKLEVIPGKENIAEEWLEFLKQNKEAGEALLKKEKAYFEAYFKSIEEGRMYIYLFFSAEDVNFSNNKALHHGSSLDKKHFAYMKECVDLSKGDIMNCLFYLNNMEDFMK</sequence>
<evidence type="ECO:0000313" key="1">
    <source>
        <dbReference type="EMBL" id="KDE63334.1"/>
    </source>
</evidence>
<name>A0AB73BWK3_9FUSO</name>
<dbReference type="Proteomes" id="UP000027473">
    <property type="component" value="Unassembled WGS sequence"/>
</dbReference>
<dbReference type="EMBL" id="JAAC01000084">
    <property type="protein sequence ID" value="KDE63334.1"/>
    <property type="molecule type" value="Genomic_DNA"/>
</dbReference>